<evidence type="ECO:0000313" key="3">
    <source>
        <dbReference type="Proteomes" id="UP000029725"/>
    </source>
</evidence>
<dbReference type="RefSeq" id="XP_013238030.1">
    <property type="nucleotide sequence ID" value="XM_013382576.1"/>
</dbReference>
<gene>
    <name evidence="2" type="ORF">DI09_30p190</name>
</gene>
<dbReference type="Proteomes" id="UP000029725">
    <property type="component" value="Unassembled WGS sequence"/>
</dbReference>
<evidence type="ECO:0000256" key="1">
    <source>
        <dbReference type="SAM" id="MobiDB-lite"/>
    </source>
</evidence>
<accession>A0A098VRC5</accession>
<dbReference type="EMBL" id="JMKJ01000233">
    <property type="protein sequence ID" value="KGG51603.1"/>
    <property type="molecule type" value="Genomic_DNA"/>
</dbReference>
<feature type="compositionally biased region" description="Basic and acidic residues" evidence="1">
    <location>
        <begin position="340"/>
        <end position="356"/>
    </location>
</feature>
<dbReference type="VEuPathDB" id="MicrosporidiaDB:DI09_30p190"/>
<dbReference type="GeneID" id="25259509"/>
<evidence type="ECO:0000313" key="2">
    <source>
        <dbReference type="EMBL" id="KGG51603.1"/>
    </source>
</evidence>
<feature type="region of interest" description="Disordered" evidence="1">
    <location>
        <begin position="385"/>
        <end position="420"/>
    </location>
</feature>
<sequence length="611" mass="64199">MAPPLPPSPVQHELADLARVFRERSTKEIPLSYMEYLSLSKRIRVLSLPQPQQPLWKEPIVSSSASSSSKEENFMSFSNAAKEALRILEEVKSRPLLSSRKRRKLAPPPSFVCPSMPEDEIANISASAASLPSSYRAPSTPSLTSKQQEPGVRPWWSSIWNVYDTLYSVTRRPKKIPVSNKDIVQRDFSFPSVRTFLSDSSTANSQSGTLAPFGGSLVGNGQPETTLPSPSGSVFSIEANIPRSDASNSISNHDPKAHMERAPKVTFSLPEDRPEISSTSTIAPSTAQSTAPWVPIATPMLPAATSFQPSSQFSFSFPSSNQKFDMASKASSIEIKEIIEDEKEKKTLPEEEKKPESSSSLTLLPSISAPDSKLCPVASPTPSFEASRPFSLTSTASTPPAASATSADSTKSTPPVSSQLPAMSAKGFSFSFPSANVSQSTPTQDQNLKTPSPFGSSSAFTFNGSSTSPFGSLNNTAPASQKDGASSVAGASSLFSTIFTPATQTGSTADPKVGSVFSFGSQVTSPSSGPCQPFVFGASGATNAASSFPGLLPTGSAAIAADTGLPSTGAIGGFSSPSFISNGGGLNSPVMSAGSSQGRFIIPAHKLKRRR</sequence>
<proteinExistence type="predicted"/>
<name>A0A098VRC5_9MICR</name>
<comment type="caution">
    <text evidence="2">The sequence shown here is derived from an EMBL/GenBank/DDBJ whole genome shotgun (WGS) entry which is preliminary data.</text>
</comment>
<keyword evidence="3" id="KW-1185">Reference proteome</keyword>
<feature type="compositionally biased region" description="Low complexity" evidence="1">
    <location>
        <begin position="357"/>
        <end position="366"/>
    </location>
</feature>
<reference evidence="2 3" key="1">
    <citation type="submission" date="2014-04" db="EMBL/GenBank/DDBJ databases">
        <title>A new species of microsporidia sheds light on the evolution of extreme parasitism.</title>
        <authorList>
            <person name="Haag K.L."/>
            <person name="James T.Y."/>
            <person name="Larsson R."/>
            <person name="Schaer T.M."/>
            <person name="Refardt D."/>
            <person name="Pombert J.-F."/>
            <person name="Ebert D."/>
        </authorList>
    </citation>
    <scope>NUCLEOTIDE SEQUENCE [LARGE SCALE GENOMIC DNA]</scope>
    <source>
        <strain evidence="2 3">UGP3</strain>
        <tissue evidence="2">Spores</tissue>
    </source>
</reference>
<organism evidence="2 3">
    <name type="scientific">Mitosporidium daphniae</name>
    <dbReference type="NCBI Taxonomy" id="1485682"/>
    <lineage>
        <taxon>Eukaryota</taxon>
        <taxon>Fungi</taxon>
        <taxon>Fungi incertae sedis</taxon>
        <taxon>Microsporidia</taxon>
        <taxon>Mitosporidium</taxon>
    </lineage>
</organism>
<dbReference type="AlphaFoldDB" id="A0A098VRC5"/>
<feature type="region of interest" description="Disordered" evidence="1">
    <location>
        <begin position="340"/>
        <end position="367"/>
    </location>
</feature>
<protein>
    <submittedName>
        <fullName evidence="2">Uncharacterized protein</fullName>
    </submittedName>
</protein>
<dbReference type="HOGENOM" id="CLU_446939_0_0_1"/>
<feature type="region of interest" description="Disordered" evidence="1">
    <location>
        <begin position="435"/>
        <end position="455"/>
    </location>
</feature>
<feature type="compositionally biased region" description="Low complexity" evidence="1">
    <location>
        <begin position="393"/>
        <end position="415"/>
    </location>
</feature>